<protein>
    <submittedName>
        <fullName evidence="1">Uncharacterized protein</fullName>
    </submittedName>
</protein>
<proteinExistence type="predicted"/>
<accession>A0A939NLJ3</accession>
<dbReference type="EMBL" id="JAGETR010000026">
    <property type="protein sequence ID" value="MBO2006650.1"/>
    <property type="molecule type" value="Genomic_DNA"/>
</dbReference>
<reference evidence="1" key="1">
    <citation type="submission" date="2021-03" db="EMBL/GenBank/DDBJ databases">
        <title>Molecular epidemiology and mechanisms of colistin and carbapenem resistance in Enterobacteriaceae from clinical isolates, the environment and porcine samples in Pretoria, South Africa.</title>
        <authorList>
            <person name="Bogoshi D."/>
            <person name="Mbelle N.M."/>
            <person name="Naidoo V."/>
            <person name="Osei Sekyere J."/>
        </authorList>
    </citation>
    <scope>NUCLEOTIDE SEQUENCE</scope>
    <source>
        <strain evidence="1">C080</strain>
    </source>
</reference>
<organism evidence="1">
    <name type="scientific">Serratia marcescens</name>
    <dbReference type="NCBI Taxonomy" id="615"/>
    <lineage>
        <taxon>Bacteria</taxon>
        <taxon>Pseudomonadati</taxon>
        <taxon>Pseudomonadota</taxon>
        <taxon>Gammaproteobacteria</taxon>
        <taxon>Enterobacterales</taxon>
        <taxon>Yersiniaceae</taxon>
        <taxon>Serratia</taxon>
    </lineage>
</organism>
<evidence type="ECO:0000313" key="1">
    <source>
        <dbReference type="EMBL" id="MBO2006650.1"/>
    </source>
</evidence>
<sequence>MDNTHCISINFNAKIGCKRGCNEVNNILFFFDYRDMGYIVFLKNGVEHHTKTKTINEHPPGGSLYKIRQVRISIGVDITTSQPLDKRRYLPGGINSSVLPVHSARRARVSALSVVISKVSSFQVPDLPSLTGKSEKQLFIEATKIPVVLLR</sequence>
<comment type="caution">
    <text evidence="1">The sequence shown here is derived from an EMBL/GenBank/DDBJ whole genome shotgun (WGS) entry which is preliminary data.</text>
</comment>
<dbReference type="AlphaFoldDB" id="A0A939NLJ3"/>
<gene>
    <name evidence="1" type="ORF">J4732_04900</name>
</gene>
<name>A0A939NLJ3_SERMA</name>